<protein>
    <submittedName>
        <fullName evidence="2">Uncharacterized protein</fullName>
    </submittedName>
</protein>
<dbReference type="EMBL" id="CM001889">
    <property type="protein sequence ID" value="EOY52791.1"/>
    <property type="molecule type" value="Genomic_DNA"/>
</dbReference>
<dbReference type="AlphaFoldDB" id="A0A7U9E3Q1"/>
<feature type="region of interest" description="Disordered" evidence="1">
    <location>
        <begin position="1"/>
        <end position="21"/>
    </location>
</feature>
<name>A0A7U9E3Q1_STRLI</name>
<accession>A0A7U9E3Q1</accession>
<proteinExistence type="predicted"/>
<evidence type="ECO:0000256" key="1">
    <source>
        <dbReference type="SAM" id="MobiDB-lite"/>
    </source>
</evidence>
<organism evidence="2 3">
    <name type="scientific">Streptomyces lividans 1326</name>
    <dbReference type="NCBI Taxonomy" id="1200984"/>
    <lineage>
        <taxon>Bacteria</taxon>
        <taxon>Bacillati</taxon>
        <taxon>Actinomycetota</taxon>
        <taxon>Actinomycetes</taxon>
        <taxon>Kitasatosporales</taxon>
        <taxon>Streptomycetaceae</taxon>
        <taxon>Streptomyces</taxon>
    </lineage>
</organism>
<reference evidence="3" key="1">
    <citation type="journal article" date="2013" name="Genome Biol. Evol.">
        <title>The genome sequence of Streptomyces lividans 66 reveals a novel tRNA-dependent peptide biosynthetic system within a metal-related genomic island.</title>
        <authorList>
            <person name="Cruz-Morales P."/>
            <person name="Vijgenboom E."/>
            <person name="Iruegas-Bocardo F."/>
            <person name="Girard G."/>
            <person name="Yanez-Guerra L.A."/>
            <person name="Ramos-Aboites H.E."/>
            <person name="Pernodet J.L."/>
            <person name="Anne J."/>
            <person name="van Wezel G.P."/>
            <person name="Barona-Gomez F."/>
        </authorList>
    </citation>
    <scope>NUCLEOTIDE SEQUENCE [LARGE SCALE GENOMIC DNA]</scope>
    <source>
        <strain evidence="3">1326</strain>
    </source>
</reference>
<dbReference type="Proteomes" id="UP000014062">
    <property type="component" value="Chromosome"/>
</dbReference>
<gene>
    <name evidence="2" type="ORF">SLI_8093</name>
</gene>
<sequence>MRSEPSAVEYGDAPAGSRERPGLLETGVFVLGAHRAASASETQGVRMRVKPGRPCIAITATQ</sequence>
<evidence type="ECO:0000313" key="2">
    <source>
        <dbReference type="EMBL" id="EOY52791.1"/>
    </source>
</evidence>
<evidence type="ECO:0000313" key="3">
    <source>
        <dbReference type="Proteomes" id="UP000014062"/>
    </source>
</evidence>